<feature type="DNA-binding region" description="OmpR/PhoB-type" evidence="2">
    <location>
        <begin position="85"/>
        <end position="183"/>
    </location>
</feature>
<dbReference type="InterPro" id="IPR001867">
    <property type="entry name" value="OmpR/PhoB-type_DNA-bd"/>
</dbReference>
<dbReference type="SMART" id="SM00862">
    <property type="entry name" value="Trans_reg_C"/>
    <property type="match status" value="1"/>
</dbReference>
<dbReference type="OrthoDB" id="9811542at2"/>
<name>A0A5C0AV41_9BURK</name>
<dbReference type="GO" id="GO:0000160">
    <property type="term" value="P:phosphorelay signal transduction system"/>
    <property type="evidence" value="ECO:0007669"/>
    <property type="project" value="InterPro"/>
</dbReference>
<evidence type="ECO:0000313" key="5">
    <source>
        <dbReference type="EMBL" id="QEI04780.1"/>
    </source>
</evidence>
<feature type="domain" description="OmpR/PhoB-type" evidence="4">
    <location>
        <begin position="85"/>
        <end position="183"/>
    </location>
</feature>
<proteinExistence type="predicted"/>
<evidence type="ECO:0000259" key="4">
    <source>
        <dbReference type="PROSITE" id="PS51755"/>
    </source>
</evidence>
<evidence type="ECO:0000313" key="6">
    <source>
        <dbReference type="Proteomes" id="UP000325161"/>
    </source>
</evidence>
<dbReference type="SUPFAM" id="SSF48452">
    <property type="entry name" value="TPR-like"/>
    <property type="match status" value="1"/>
</dbReference>
<dbReference type="KEGG" id="pacr:FXN63_02185"/>
<dbReference type="InterPro" id="IPR036388">
    <property type="entry name" value="WH-like_DNA-bd_sf"/>
</dbReference>
<dbReference type="SUPFAM" id="SSF46894">
    <property type="entry name" value="C-terminal effector domain of the bipartite response regulators"/>
    <property type="match status" value="1"/>
</dbReference>
<dbReference type="PANTHER" id="PTHR47691:SF3">
    <property type="entry name" value="HTH-TYPE TRANSCRIPTIONAL REGULATOR RV0890C-RELATED"/>
    <property type="match status" value="1"/>
</dbReference>
<dbReference type="PRINTS" id="PR00364">
    <property type="entry name" value="DISEASERSIST"/>
</dbReference>
<organism evidence="5 6">
    <name type="scientific">Pigmentiphaga aceris</name>
    <dbReference type="NCBI Taxonomy" id="1940612"/>
    <lineage>
        <taxon>Bacteria</taxon>
        <taxon>Pseudomonadati</taxon>
        <taxon>Pseudomonadota</taxon>
        <taxon>Betaproteobacteria</taxon>
        <taxon>Burkholderiales</taxon>
        <taxon>Alcaligenaceae</taxon>
        <taxon>Pigmentiphaga</taxon>
    </lineage>
</organism>
<evidence type="ECO:0000256" key="3">
    <source>
        <dbReference type="SAM" id="MobiDB-lite"/>
    </source>
</evidence>
<dbReference type="Gene3D" id="1.10.10.10">
    <property type="entry name" value="Winged helix-like DNA-binding domain superfamily/Winged helix DNA-binding domain"/>
    <property type="match status" value="1"/>
</dbReference>
<dbReference type="PANTHER" id="PTHR47691">
    <property type="entry name" value="REGULATOR-RELATED"/>
    <property type="match status" value="1"/>
</dbReference>
<dbReference type="InterPro" id="IPR016032">
    <property type="entry name" value="Sig_transdc_resp-reg_C-effctor"/>
</dbReference>
<dbReference type="GO" id="GO:0003677">
    <property type="term" value="F:DNA binding"/>
    <property type="evidence" value="ECO:0007669"/>
    <property type="project" value="UniProtKB-UniRule"/>
</dbReference>
<reference evidence="5 6" key="1">
    <citation type="submission" date="2019-08" db="EMBL/GenBank/DDBJ databases">
        <title>Amphibian skin-associated Pigmentiphaga: genome sequence and occurrence across geography and hosts.</title>
        <authorList>
            <person name="Bletz M.C."/>
            <person name="Bunk B."/>
            <person name="Sproeer C."/>
            <person name="Biwer P."/>
            <person name="Reiter S."/>
            <person name="Rabemananjara F.C.E."/>
            <person name="Schulz S."/>
            <person name="Overmann J."/>
            <person name="Vences M."/>
        </authorList>
    </citation>
    <scope>NUCLEOTIDE SEQUENCE [LARGE SCALE GENOMIC DNA]</scope>
    <source>
        <strain evidence="5 6">Mada1488</strain>
    </source>
</reference>
<protein>
    <recommendedName>
        <fullName evidence="4">OmpR/PhoB-type domain-containing protein</fullName>
    </recommendedName>
</protein>
<dbReference type="Pfam" id="PF00486">
    <property type="entry name" value="Trans_reg_C"/>
    <property type="match status" value="1"/>
</dbReference>
<feature type="region of interest" description="Disordered" evidence="3">
    <location>
        <begin position="17"/>
        <end position="54"/>
    </location>
</feature>
<keyword evidence="1 2" id="KW-0238">DNA-binding</keyword>
<sequence>MTATRIFWPRLVRPSSRCAPIAPDNEDRASVKRPASLPTSQPHPPHSAGEASGHVHAAPVGTHAANDTRSAPPIVAHDTDIEPEDTVFAFGPFRLIPAQRLLEEDNNPVRLGGRAFDLLLALVRRAGDIIGKDELITAVWRDLVIDESGLRVQMAALRKALGEHRTGVRHIATVSQRGYSLVTPVRRLQLSLTAPAYEEILRPAVPVRASLGTLPTVLTRIIGRDEAVDAVIRTLPTRRFVSLVGPGGMGKTTTALVAAARLAPAYQDGAFFVDLGALPDAERATEAVATALGMRTHTADSLQDIGNWVASKSMLIVLDNCEHVIAAAAAMVEFLLGQSPGIHVLATSREPLRAQGEWVQRLASLAIPVVTPQTSFETALSYPAFELFVERATANSDSVRFGDADVASIARLCTRLDGIPLAIELVAARAENFSLSSLTAALDNHLPLPTLGLRTALPRHQTLQATLDWSYALLQPSEQRLLRRLAIFRERFVLASAIAIDVDDGLNAESTLMATHESEMALMNLIAKSLVAAEKHDGEMQYRLLETTRAYAARALAASGELHEVSRRHALLCHRWLLRAAADFDVLLPAHWRMRYARSIDDVRAALTWSAGPDGDPQIEAMLTADSASLWFGIGAVQHYLGAVEKVMAQLPAAATGTSLEMRLLLAFGQTSIAMHGAVPQSRAALVRCIDIAQSLGDSDYQLRAHWGVFAWETYRGNHAAAHDAVEAFGAVARASHDERHCLAYHRVKAVCLQMLGQLSPALKHLRQALTPAGIVVRQLHGSPFQFDHRTAVFTQLSRILWLQGHADQAAAAVRDAIDTATTFDDALSLTYALAYAACPVSLWRGDLVAARRYIDMLKKCAESNGLMFWASWARLYDQVLRAREGATGLTNVDDTQLQISLVDMLPTLSEGYLSPLVLHRTSTGMNLWCVAEVMRVSADRVRAARPDQTRAAEASLRQALKIARDQGAHAWILRTSTSLARLLHEDGRHVEAQRALAGPLAAVTEGFDTADVIAATQLAETLRRNSGQASAA</sequence>
<dbReference type="GO" id="GO:0006355">
    <property type="term" value="P:regulation of DNA-templated transcription"/>
    <property type="evidence" value="ECO:0007669"/>
    <property type="project" value="InterPro"/>
</dbReference>
<dbReference type="InterPro" id="IPR027417">
    <property type="entry name" value="P-loop_NTPase"/>
</dbReference>
<keyword evidence="6" id="KW-1185">Reference proteome</keyword>
<dbReference type="AlphaFoldDB" id="A0A5C0AV41"/>
<dbReference type="Gene3D" id="3.40.50.300">
    <property type="entry name" value="P-loop containing nucleotide triphosphate hydrolases"/>
    <property type="match status" value="1"/>
</dbReference>
<gene>
    <name evidence="5" type="ORF">FXN63_02185</name>
</gene>
<evidence type="ECO:0000256" key="2">
    <source>
        <dbReference type="PROSITE-ProRule" id="PRU01091"/>
    </source>
</evidence>
<dbReference type="Gene3D" id="1.25.40.10">
    <property type="entry name" value="Tetratricopeptide repeat domain"/>
    <property type="match status" value="1"/>
</dbReference>
<dbReference type="PROSITE" id="PS51755">
    <property type="entry name" value="OMPR_PHOB"/>
    <property type="match status" value="1"/>
</dbReference>
<dbReference type="SUPFAM" id="SSF52540">
    <property type="entry name" value="P-loop containing nucleoside triphosphate hydrolases"/>
    <property type="match status" value="1"/>
</dbReference>
<dbReference type="EMBL" id="CP043046">
    <property type="protein sequence ID" value="QEI04780.1"/>
    <property type="molecule type" value="Genomic_DNA"/>
</dbReference>
<dbReference type="CDD" id="cd00383">
    <property type="entry name" value="trans_reg_C"/>
    <property type="match status" value="1"/>
</dbReference>
<evidence type="ECO:0000256" key="1">
    <source>
        <dbReference type="ARBA" id="ARBA00023125"/>
    </source>
</evidence>
<dbReference type="InterPro" id="IPR011990">
    <property type="entry name" value="TPR-like_helical_dom_sf"/>
</dbReference>
<dbReference type="Proteomes" id="UP000325161">
    <property type="component" value="Chromosome"/>
</dbReference>
<accession>A0A5C0AV41</accession>